<comment type="similarity">
    <text evidence="8">Belongs to the CRISPR-associated endoribonuclease Cas2 protein family.</text>
</comment>
<comment type="function">
    <text evidence="8">CRISPR (clustered regularly interspaced short palindromic repeat), is an adaptive immune system that provides protection against mobile genetic elements (viruses, transposable elements and conjugative plasmids). CRISPR clusters contain sequences complementary to antecedent mobile elements and target invading nucleic acids. CRISPR clusters are transcribed and processed into CRISPR RNA (crRNA). Functions as a ssRNA-specific endoribonuclease. Involved in the integration of spacer DNA into the CRISPR cassette.</text>
</comment>
<evidence type="ECO:0000256" key="2">
    <source>
        <dbReference type="ARBA" id="ARBA00022722"/>
    </source>
</evidence>
<keyword evidence="5 8" id="KW-0378">Hydrolase</keyword>
<keyword evidence="3 8" id="KW-0479">Metal-binding</keyword>
<dbReference type="EC" id="3.1.-.-" evidence="8"/>
<evidence type="ECO:0000313" key="9">
    <source>
        <dbReference type="EMBL" id="HGT83757.1"/>
    </source>
</evidence>
<dbReference type="Pfam" id="PF09827">
    <property type="entry name" value="CRISPR_Cas2"/>
    <property type="match status" value="1"/>
</dbReference>
<keyword evidence="6 8" id="KW-0460">Magnesium</keyword>
<dbReference type="PANTHER" id="PTHR34405">
    <property type="entry name" value="CRISPR-ASSOCIATED ENDORIBONUCLEASE CAS2"/>
    <property type="match status" value="1"/>
</dbReference>
<keyword evidence="2 8" id="KW-0540">Nuclease</keyword>
<keyword evidence="4 8" id="KW-0255">Endonuclease</keyword>
<dbReference type="GO" id="GO:0046872">
    <property type="term" value="F:metal ion binding"/>
    <property type="evidence" value="ECO:0007669"/>
    <property type="project" value="UniProtKB-UniRule"/>
</dbReference>
<accession>A0A7J3M446</accession>
<evidence type="ECO:0000256" key="1">
    <source>
        <dbReference type="ARBA" id="ARBA00001946"/>
    </source>
</evidence>
<dbReference type="SUPFAM" id="SSF143430">
    <property type="entry name" value="TTP0101/SSO1404-like"/>
    <property type="match status" value="1"/>
</dbReference>
<evidence type="ECO:0000256" key="7">
    <source>
        <dbReference type="ARBA" id="ARBA00023118"/>
    </source>
</evidence>
<proteinExistence type="inferred from homology"/>
<dbReference type="PANTHER" id="PTHR34405:SF3">
    <property type="entry name" value="CRISPR-ASSOCIATED ENDORIBONUCLEASE CAS2 3"/>
    <property type="match status" value="1"/>
</dbReference>
<evidence type="ECO:0000256" key="8">
    <source>
        <dbReference type="HAMAP-Rule" id="MF_01471"/>
    </source>
</evidence>
<feature type="binding site" evidence="8">
    <location>
        <position position="8"/>
    </location>
    <ligand>
        <name>Mg(2+)</name>
        <dbReference type="ChEBI" id="CHEBI:18420"/>
        <note>catalytic</note>
    </ligand>
</feature>
<organism evidence="9">
    <name type="scientific">Archaeoglobus fulgidus</name>
    <dbReference type="NCBI Taxonomy" id="2234"/>
    <lineage>
        <taxon>Archaea</taxon>
        <taxon>Methanobacteriati</taxon>
        <taxon>Methanobacteriota</taxon>
        <taxon>Archaeoglobi</taxon>
        <taxon>Archaeoglobales</taxon>
        <taxon>Archaeoglobaceae</taxon>
        <taxon>Archaeoglobus</taxon>
    </lineage>
</organism>
<keyword evidence="7 8" id="KW-0051">Antiviral defense</keyword>
<dbReference type="GO" id="GO:0016787">
    <property type="term" value="F:hydrolase activity"/>
    <property type="evidence" value="ECO:0007669"/>
    <property type="project" value="UniProtKB-KW"/>
</dbReference>
<comment type="caution">
    <text evidence="9">The sequence shown here is derived from an EMBL/GenBank/DDBJ whole genome shotgun (WGS) entry which is preliminary data.</text>
</comment>
<dbReference type="InterPro" id="IPR021127">
    <property type="entry name" value="CRISPR_associated_Cas2"/>
</dbReference>
<dbReference type="GO" id="GO:0043571">
    <property type="term" value="P:maintenance of CRISPR repeat elements"/>
    <property type="evidence" value="ECO:0007669"/>
    <property type="project" value="UniProtKB-UniRule"/>
</dbReference>
<comment type="subunit">
    <text evidence="8">Homodimer, forms a heterotetramer with a Cas1 homodimer.</text>
</comment>
<dbReference type="Gene3D" id="3.30.70.240">
    <property type="match status" value="1"/>
</dbReference>
<dbReference type="EMBL" id="DSYZ01000162">
    <property type="protein sequence ID" value="HGT83757.1"/>
    <property type="molecule type" value="Genomic_DNA"/>
</dbReference>
<gene>
    <name evidence="8 9" type="primary">cas2</name>
    <name evidence="9" type="ORF">ENT52_08560</name>
</gene>
<dbReference type="InterPro" id="IPR019199">
    <property type="entry name" value="Virulence_VapD/CRISPR_Cas2"/>
</dbReference>
<evidence type="ECO:0000256" key="3">
    <source>
        <dbReference type="ARBA" id="ARBA00022723"/>
    </source>
</evidence>
<name>A0A7J3M446_ARCFL</name>
<sequence length="94" mass="10648">MLHLVVYDISDDANRTRLSKLLEKFGLARVQYSAFRGNLDPNDREALARQVGKFIRDPNDCIFIIPLCQRCSSLAIVVSNRGVELVKEKSVEIV</sequence>
<dbReference type="HAMAP" id="MF_01471">
    <property type="entry name" value="Cas2"/>
    <property type="match status" value="1"/>
</dbReference>
<evidence type="ECO:0000256" key="6">
    <source>
        <dbReference type="ARBA" id="ARBA00022842"/>
    </source>
</evidence>
<reference evidence="9" key="1">
    <citation type="journal article" date="2020" name="mSystems">
        <title>Genome- and Community-Level Interaction Insights into Carbon Utilization and Element Cycling Functions of Hydrothermarchaeota in Hydrothermal Sediment.</title>
        <authorList>
            <person name="Zhou Z."/>
            <person name="Liu Y."/>
            <person name="Xu W."/>
            <person name="Pan J."/>
            <person name="Luo Z.H."/>
            <person name="Li M."/>
        </authorList>
    </citation>
    <scope>NUCLEOTIDE SEQUENCE [LARGE SCALE GENOMIC DNA]</scope>
    <source>
        <strain evidence="9">SpSt-587</strain>
    </source>
</reference>
<protein>
    <recommendedName>
        <fullName evidence="8">CRISPR-associated endoribonuclease Cas2</fullName>
        <ecNumber evidence="8">3.1.-.-</ecNumber>
    </recommendedName>
</protein>
<evidence type="ECO:0000256" key="5">
    <source>
        <dbReference type="ARBA" id="ARBA00022801"/>
    </source>
</evidence>
<dbReference type="GO" id="GO:0004521">
    <property type="term" value="F:RNA endonuclease activity"/>
    <property type="evidence" value="ECO:0007669"/>
    <property type="project" value="InterPro"/>
</dbReference>
<evidence type="ECO:0000256" key="4">
    <source>
        <dbReference type="ARBA" id="ARBA00022759"/>
    </source>
</evidence>
<dbReference type="CDD" id="cd09638">
    <property type="entry name" value="Cas2_I_II_III"/>
    <property type="match status" value="1"/>
</dbReference>
<comment type="cofactor">
    <cofactor evidence="1 8">
        <name>Mg(2+)</name>
        <dbReference type="ChEBI" id="CHEBI:18420"/>
    </cofactor>
</comment>
<dbReference type="GO" id="GO:0051607">
    <property type="term" value="P:defense response to virus"/>
    <property type="evidence" value="ECO:0007669"/>
    <property type="project" value="UniProtKB-UniRule"/>
</dbReference>
<dbReference type="NCBIfam" id="TIGR01573">
    <property type="entry name" value="cas2"/>
    <property type="match status" value="1"/>
</dbReference>
<dbReference type="AlphaFoldDB" id="A0A7J3M446"/>